<dbReference type="AlphaFoldDB" id="A0A5N5TJ24"/>
<feature type="transmembrane region" description="Helical" evidence="2">
    <location>
        <begin position="36"/>
        <end position="59"/>
    </location>
</feature>
<name>A0A5N5TJ24_9CRUS</name>
<protein>
    <submittedName>
        <fullName evidence="3">Uncharacterized protein</fullName>
    </submittedName>
</protein>
<evidence type="ECO:0000256" key="1">
    <source>
        <dbReference type="SAM" id="MobiDB-lite"/>
    </source>
</evidence>
<reference evidence="3 4" key="1">
    <citation type="journal article" date="2019" name="PLoS Biol.">
        <title>Sex chromosomes control vertical transmission of feminizing Wolbachia symbionts in an isopod.</title>
        <authorList>
            <person name="Becking T."/>
            <person name="Chebbi M.A."/>
            <person name="Giraud I."/>
            <person name="Moumen B."/>
            <person name="Laverre T."/>
            <person name="Caubet Y."/>
            <person name="Peccoud J."/>
            <person name="Gilbert C."/>
            <person name="Cordaux R."/>
        </authorList>
    </citation>
    <scope>NUCLEOTIDE SEQUENCE [LARGE SCALE GENOMIC DNA]</scope>
    <source>
        <strain evidence="3">ANa2</strain>
        <tissue evidence="3">Whole body excluding digestive tract and cuticle</tissue>
    </source>
</reference>
<keyword evidence="4" id="KW-1185">Reference proteome</keyword>
<feature type="compositionally biased region" description="Low complexity" evidence="1">
    <location>
        <begin position="353"/>
        <end position="366"/>
    </location>
</feature>
<dbReference type="EMBL" id="SEYY01001353">
    <property type="protein sequence ID" value="KAB7505340.1"/>
    <property type="molecule type" value="Genomic_DNA"/>
</dbReference>
<evidence type="ECO:0000256" key="2">
    <source>
        <dbReference type="SAM" id="Phobius"/>
    </source>
</evidence>
<evidence type="ECO:0000313" key="4">
    <source>
        <dbReference type="Proteomes" id="UP000326759"/>
    </source>
</evidence>
<accession>A0A5N5TJ24</accession>
<feature type="compositionally biased region" description="Basic residues" evidence="1">
    <location>
        <begin position="367"/>
        <end position="395"/>
    </location>
</feature>
<feature type="compositionally biased region" description="Basic and acidic residues" evidence="1">
    <location>
        <begin position="570"/>
        <end position="579"/>
    </location>
</feature>
<feature type="compositionally biased region" description="Low complexity" evidence="1">
    <location>
        <begin position="198"/>
        <end position="207"/>
    </location>
</feature>
<feature type="region of interest" description="Disordered" evidence="1">
    <location>
        <begin position="187"/>
        <end position="213"/>
    </location>
</feature>
<proteinExistence type="predicted"/>
<feature type="region of interest" description="Disordered" evidence="1">
    <location>
        <begin position="341"/>
        <end position="421"/>
    </location>
</feature>
<feature type="compositionally biased region" description="Polar residues" evidence="1">
    <location>
        <begin position="597"/>
        <end position="606"/>
    </location>
</feature>
<keyword evidence="2" id="KW-0812">Transmembrane</keyword>
<organism evidence="3 4">
    <name type="scientific">Armadillidium nasatum</name>
    <dbReference type="NCBI Taxonomy" id="96803"/>
    <lineage>
        <taxon>Eukaryota</taxon>
        <taxon>Metazoa</taxon>
        <taxon>Ecdysozoa</taxon>
        <taxon>Arthropoda</taxon>
        <taxon>Crustacea</taxon>
        <taxon>Multicrustacea</taxon>
        <taxon>Malacostraca</taxon>
        <taxon>Eumalacostraca</taxon>
        <taxon>Peracarida</taxon>
        <taxon>Isopoda</taxon>
        <taxon>Oniscidea</taxon>
        <taxon>Crinocheta</taxon>
        <taxon>Armadillidiidae</taxon>
        <taxon>Armadillidium</taxon>
    </lineage>
</organism>
<comment type="caution">
    <text evidence="3">The sequence shown here is derived from an EMBL/GenBank/DDBJ whole genome shotgun (WGS) entry which is preliminary data.</text>
</comment>
<keyword evidence="2" id="KW-0472">Membrane</keyword>
<dbReference type="Proteomes" id="UP000326759">
    <property type="component" value="Unassembled WGS sequence"/>
</dbReference>
<gene>
    <name evidence="3" type="ORF">Anas_04010</name>
</gene>
<feature type="region of interest" description="Disordered" evidence="1">
    <location>
        <begin position="570"/>
        <end position="616"/>
    </location>
</feature>
<keyword evidence="2" id="KW-1133">Transmembrane helix</keyword>
<sequence length="616" mass="67354">MGIGPASQPIRLQTDPALLNPLANRHAGTEGVVGEAWFIILVGGAMFFFLLVLVILLYIRRYHNKTSKLPQLNGSVTKTSNLANFYGGENLWPDSGWHGNEEDVKSESKTFSASSHSQRELLASLAPEYAEIDTLGTFGGSKKQGVNLVSPDDKSTEAYASSSILRSCGDRRNKQVIESKRPFFIDTSTPPIVPPTPITFTGGPRFTSTPRGSQSATLASYVTTQGSQIMQTGANPYSVNSFTSQPHLLQKGITLTLRNFAPPPPDHPPPTQSFSHTHLHHSFSRTKTMEELPYACYSATQVASPALARATSLEGRSSPYTTSSATYQSIEGLSADGYQGLPDENSITKRNSRCNACGSRSSGSSNRKARSSRCMHPHHHHHHHGHHYYRRHQQHNQKSLEEETQQNPNNPKPISVTCNARTSNPSQISNIHCCQTPVTSDFNRIPCSYTPNFYGWMSPPMSPRNIFSGAVNAFECEGVSLDGVSVYGGSGPRSEVGVDCGWGKEESLYSSSLKSFEDVSRHSDDSPPSKCTFDKNIENKTNVIDKFSQKGDVNPKVDVQKEIVELITNIKEDANKKPEDDDSSNVANDSGVAIEVSNESGNQAEVSSEEDKQTKL</sequence>
<evidence type="ECO:0000313" key="3">
    <source>
        <dbReference type="EMBL" id="KAB7505340.1"/>
    </source>
</evidence>
<dbReference type="OrthoDB" id="428111at2759"/>